<dbReference type="PROSITE" id="PS50888">
    <property type="entry name" value="BHLH"/>
    <property type="match status" value="1"/>
</dbReference>
<dbReference type="Gene3D" id="4.10.280.10">
    <property type="entry name" value="Helix-loop-helix DNA-binding domain"/>
    <property type="match status" value="1"/>
</dbReference>
<evidence type="ECO:0000256" key="8">
    <source>
        <dbReference type="ARBA" id="ARBA00072365"/>
    </source>
</evidence>
<dbReference type="GO" id="GO:0046983">
    <property type="term" value="F:protein dimerization activity"/>
    <property type="evidence" value="ECO:0007669"/>
    <property type="project" value="InterPro"/>
</dbReference>
<keyword evidence="6" id="KW-0539">Nucleus</keyword>
<evidence type="ECO:0000313" key="14">
    <source>
        <dbReference type="Proteomes" id="UP000075809"/>
    </source>
</evidence>
<evidence type="ECO:0000256" key="11">
    <source>
        <dbReference type="SAM" id="SignalP"/>
    </source>
</evidence>
<feature type="signal peptide" evidence="11">
    <location>
        <begin position="1"/>
        <end position="21"/>
    </location>
</feature>
<dbReference type="InterPro" id="IPR011598">
    <property type="entry name" value="bHLH_dom"/>
</dbReference>
<keyword evidence="10" id="KW-1133">Transmembrane helix</keyword>
<evidence type="ECO:0000256" key="6">
    <source>
        <dbReference type="ARBA" id="ARBA00023242"/>
    </source>
</evidence>
<dbReference type="InterPro" id="IPR036638">
    <property type="entry name" value="HLH_DNA-bd_sf"/>
</dbReference>
<evidence type="ECO:0000256" key="5">
    <source>
        <dbReference type="ARBA" id="ARBA00023163"/>
    </source>
</evidence>
<dbReference type="AlphaFoldDB" id="A0A151X4P5"/>
<dbReference type="FunFam" id="4.10.280.10:FF:000030">
    <property type="entry name" value="Twist transcription factor"/>
    <property type="match status" value="1"/>
</dbReference>
<dbReference type="InterPro" id="IPR040346">
    <property type="entry name" value="GEX1/Brambleberry"/>
</dbReference>
<dbReference type="Proteomes" id="UP000075809">
    <property type="component" value="Unassembled WGS sequence"/>
</dbReference>
<dbReference type="Pfam" id="PF00010">
    <property type="entry name" value="HLH"/>
    <property type="match status" value="1"/>
</dbReference>
<feature type="region of interest" description="Disordered" evidence="9">
    <location>
        <begin position="1026"/>
        <end position="1100"/>
    </location>
</feature>
<feature type="chain" id="PRO_5007591677" description="Protein twist" evidence="11">
    <location>
        <begin position="22"/>
        <end position="1183"/>
    </location>
</feature>
<accession>A0A151X4P5</accession>
<evidence type="ECO:0000256" key="1">
    <source>
        <dbReference type="ARBA" id="ARBA00022473"/>
    </source>
</evidence>
<evidence type="ECO:0000256" key="10">
    <source>
        <dbReference type="SAM" id="Phobius"/>
    </source>
</evidence>
<name>A0A151X4P5_9HYME</name>
<feature type="transmembrane region" description="Helical" evidence="10">
    <location>
        <begin position="412"/>
        <end position="435"/>
    </location>
</feature>
<organism evidence="13 14">
    <name type="scientific">Mycetomoellerius zeteki</name>
    <dbReference type="NCBI Taxonomy" id="64791"/>
    <lineage>
        <taxon>Eukaryota</taxon>
        <taxon>Metazoa</taxon>
        <taxon>Ecdysozoa</taxon>
        <taxon>Arthropoda</taxon>
        <taxon>Hexapoda</taxon>
        <taxon>Insecta</taxon>
        <taxon>Pterygota</taxon>
        <taxon>Neoptera</taxon>
        <taxon>Endopterygota</taxon>
        <taxon>Hymenoptera</taxon>
        <taxon>Apocrita</taxon>
        <taxon>Aculeata</taxon>
        <taxon>Formicoidea</taxon>
        <taxon>Formicidae</taxon>
        <taxon>Myrmicinae</taxon>
        <taxon>Mycetomoellerius</taxon>
    </lineage>
</organism>
<feature type="region of interest" description="Disordered" evidence="9">
    <location>
        <begin position="1164"/>
        <end position="1183"/>
    </location>
</feature>
<dbReference type="STRING" id="64791.A0A151X4P5"/>
<feature type="compositionally biased region" description="Basic and acidic residues" evidence="9">
    <location>
        <begin position="1172"/>
        <end position="1183"/>
    </location>
</feature>
<gene>
    <name evidence="13" type="ORF">ALC60_05776</name>
</gene>
<dbReference type="SUPFAM" id="SSF47459">
    <property type="entry name" value="HLH, helix-loop-helix DNA-binding domain"/>
    <property type="match status" value="1"/>
</dbReference>
<dbReference type="PANTHER" id="PTHR33538">
    <property type="entry name" value="PROTEIN GAMETE EXPRESSED 1"/>
    <property type="match status" value="1"/>
</dbReference>
<dbReference type="PANTHER" id="PTHR33538:SF1">
    <property type="entry name" value="PROTEIN BRAMBLEBERRY"/>
    <property type="match status" value="1"/>
</dbReference>
<keyword evidence="10" id="KW-0812">Transmembrane</keyword>
<evidence type="ECO:0000256" key="3">
    <source>
        <dbReference type="ARBA" id="ARBA00023015"/>
    </source>
</evidence>
<feature type="compositionally biased region" description="Low complexity" evidence="9">
    <location>
        <begin position="1060"/>
        <end position="1087"/>
    </location>
</feature>
<keyword evidence="4" id="KW-0238">DNA-binding</keyword>
<dbReference type="EMBL" id="KQ982544">
    <property type="protein sequence ID" value="KYQ55347.1"/>
    <property type="molecule type" value="Genomic_DNA"/>
</dbReference>
<evidence type="ECO:0000256" key="7">
    <source>
        <dbReference type="ARBA" id="ARBA00059086"/>
    </source>
</evidence>
<feature type="region of interest" description="Disordered" evidence="9">
    <location>
        <begin position="876"/>
        <end position="924"/>
    </location>
</feature>
<protein>
    <recommendedName>
        <fullName evidence="8">Protein twist</fullName>
    </recommendedName>
</protein>
<sequence length="1183" mass="134559">MECRLLLIIFILSFNCKIGSTSMLDWLWRTKTDDSNVLVADGVPLISIPYESMTEDEKFLQEASKFTDIQVSSPLETCQHKVIMKIRTSCSDMTEEDLAKLGVNLLNCQSAVEGRKMFPCTEEMSLKQCTTDMDADMWNAYHLISNRARAICYAARNTQFRALTELTVNKLMQSTHSQIKALNSLKHGQDRLEEQTTEALLSLTEKNKLLLSQQENLKDAQATAHNLVTTNLRELYNEKALIRSGHVQLAAMTEEIKKKLEKAHKDFEQQAIERGENHKEVLQDLFNIQEQAQMIWEKIEQSTNHLLQQHEDTIHQYEQTMQMLMQINDTIQYIWNLTNTMRIEVDQKLGWITDYIGDTGEQMQRAYRIFLHIMYLLVAMIIAAFLQAPFLTRATIMGVIPANLVTYLKQGMGACLDFTSITVLIFLITAMHFLMLGIQRILGPNVPEAKTELIKLIHQQKGYSNGIARNNTSSSNSNSVPKMQLHTRLMSKVRKLYNLSVSQINHFRGKLSALLEAVASWGGRNLNAHEELSCSYQPSRKKREDIIHLQSMKGLIECDSSIESATSWQYQDNYFTDHNDYNTNDFNDTGKSFEHFRYNMDLPRTRSNTPMLKIPCMGITRNGRRCRAFVSPGQNYCYHHSARYNLLFYKKEYIEIQTYDINHLLKVNLHLKINFYSYRVLTSAVTLLTSVPRRPIRYLASEFLHHVRAWVVKLPRILEATESNKIASYPGTTPFVLVESEKRGSYIFRAVSSRPKQNIRAPRRAGDIEFPCVYNAWMGVNNRGGSALRTWQRTGNYKRFESSVRARTFTGVQCVERTNGGMRGAATVPQPPPVLTPASQCVTAQPGYYILHGNGIQSGNDGTCVIGALVHGGDGNPNGNSSVTRYGRFTPPASHLMDLSGPPDHQQQQQHQHQHHALPSGYHHPHNQVAVEYTDLTHMMFKNPDETRYHHHHPHPHDHHPDTKIVRDFQLGDGADEMGAPSSVQSVQGQAGSYHHVDVTEYKSDVVEEGMVDHVARYGCEQTAELGHVTEPSSSTTVKGYGDREGGIRMTVRRKRRHSGNNNNNSNSSSSCNSNESDSEATTASTTRTKVRRKNDQEIQNQRTMANVRERQRTQSLNEAFSALRKIIPTLPSDKLSKIQTLKLAARYIDFLFHVLKTNTENAECGENAGNFDERRRPKKGDT</sequence>
<proteinExistence type="predicted"/>
<evidence type="ECO:0000256" key="4">
    <source>
        <dbReference type="ARBA" id="ARBA00023125"/>
    </source>
</evidence>
<keyword evidence="2" id="KW-0221">Differentiation</keyword>
<keyword evidence="5" id="KW-0804">Transcription</keyword>
<keyword evidence="1" id="KW-0217">Developmental protein</keyword>
<evidence type="ECO:0000259" key="12">
    <source>
        <dbReference type="PROSITE" id="PS50888"/>
    </source>
</evidence>
<dbReference type="GO" id="GO:0030154">
    <property type="term" value="P:cell differentiation"/>
    <property type="evidence" value="ECO:0007669"/>
    <property type="project" value="UniProtKB-KW"/>
</dbReference>
<evidence type="ECO:0000313" key="13">
    <source>
        <dbReference type="EMBL" id="KYQ55347.1"/>
    </source>
</evidence>
<feature type="domain" description="BHLH" evidence="12">
    <location>
        <begin position="1101"/>
        <end position="1152"/>
    </location>
</feature>
<keyword evidence="10" id="KW-0472">Membrane</keyword>
<evidence type="ECO:0000256" key="2">
    <source>
        <dbReference type="ARBA" id="ARBA00022782"/>
    </source>
</evidence>
<keyword evidence="14" id="KW-1185">Reference proteome</keyword>
<comment type="function">
    <text evidence="7">Involved in the establishment and dorsoventral patterning of germ layers in the embryo.</text>
</comment>
<dbReference type="SMART" id="SM00353">
    <property type="entry name" value="HLH"/>
    <property type="match status" value="1"/>
</dbReference>
<keyword evidence="3" id="KW-0805">Transcription regulation</keyword>
<dbReference type="GO" id="GO:0003677">
    <property type="term" value="F:DNA binding"/>
    <property type="evidence" value="ECO:0007669"/>
    <property type="project" value="UniProtKB-KW"/>
</dbReference>
<evidence type="ECO:0000256" key="9">
    <source>
        <dbReference type="SAM" id="MobiDB-lite"/>
    </source>
</evidence>
<keyword evidence="11" id="KW-0732">Signal</keyword>
<reference evidence="13 14" key="1">
    <citation type="submission" date="2015-09" db="EMBL/GenBank/DDBJ databases">
        <title>Trachymyrmex zeteki WGS genome.</title>
        <authorList>
            <person name="Nygaard S."/>
            <person name="Hu H."/>
            <person name="Boomsma J."/>
            <person name="Zhang G."/>
        </authorList>
    </citation>
    <scope>NUCLEOTIDE SEQUENCE [LARGE SCALE GENOMIC DNA]</scope>
    <source>
        <strain evidence="13">Tzet28-1</strain>
        <tissue evidence="13">Whole body</tissue>
    </source>
</reference>
<feature type="transmembrane region" description="Helical" evidence="10">
    <location>
        <begin position="369"/>
        <end position="391"/>
    </location>
</feature>